<evidence type="ECO:0000256" key="1">
    <source>
        <dbReference type="ARBA" id="ARBA00022741"/>
    </source>
</evidence>
<dbReference type="GO" id="GO:0005524">
    <property type="term" value="F:ATP binding"/>
    <property type="evidence" value="ECO:0007669"/>
    <property type="project" value="UniProtKB-UniRule"/>
</dbReference>
<dbReference type="PANTHER" id="PTHR24346:SF72">
    <property type="entry name" value="CAMK PROTEIN KINASE"/>
    <property type="match status" value="1"/>
</dbReference>
<dbReference type="GO" id="GO:0005634">
    <property type="term" value="C:nucleus"/>
    <property type="evidence" value="ECO:0007669"/>
    <property type="project" value="TreeGrafter"/>
</dbReference>
<dbReference type="InterPro" id="IPR017441">
    <property type="entry name" value="Protein_kinase_ATP_BS"/>
</dbReference>
<evidence type="ECO:0000256" key="2">
    <source>
        <dbReference type="ARBA" id="ARBA00022840"/>
    </source>
</evidence>
<dbReference type="InterPro" id="IPR017348">
    <property type="entry name" value="PIM1/2/3"/>
</dbReference>
<keyword evidence="6" id="KW-0808">Transferase</keyword>
<dbReference type="PIRSF" id="PIRSF037993">
    <property type="entry name" value="STPK_Pim-1"/>
    <property type="match status" value="1"/>
</dbReference>
<dbReference type="PROSITE" id="PS00108">
    <property type="entry name" value="PROTEIN_KINASE_ST"/>
    <property type="match status" value="1"/>
</dbReference>
<dbReference type="Proteomes" id="UP000603453">
    <property type="component" value="Unassembled WGS sequence"/>
</dbReference>
<dbReference type="InterPro" id="IPR000719">
    <property type="entry name" value="Prot_kinase_dom"/>
</dbReference>
<keyword evidence="1 5" id="KW-0547">Nucleotide-binding</keyword>
<dbReference type="Pfam" id="PF00069">
    <property type="entry name" value="Pkinase"/>
    <property type="match status" value="2"/>
</dbReference>
<dbReference type="AlphaFoldDB" id="A0A8H7QSD7"/>
<dbReference type="PANTHER" id="PTHR24346">
    <property type="entry name" value="MAP/MICROTUBULE AFFINITY-REGULATING KINASE"/>
    <property type="match status" value="1"/>
</dbReference>
<dbReference type="PROSITE" id="PS50011">
    <property type="entry name" value="PROTEIN_KINASE_DOM"/>
    <property type="match status" value="1"/>
</dbReference>
<comment type="caution">
    <text evidence="8">The sequence shown here is derived from an EMBL/GenBank/DDBJ whole genome shotgun (WGS) entry which is preliminary data.</text>
</comment>
<evidence type="ECO:0000256" key="3">
    <source>
        <dbReference type="PIRSR" id="PIRSR037993-1"/>
    </source>
</evidence>
<dbReference type="SMART" id="SM00220">
    <property type="entry name" value="S_TKc"/>
    <property type="match status" value="1"/>
</dbReference>
<evidence type="ECO:0000256" key="5">
    <source>
        <dbReference type="PROSITE-ProRule" id="PRU10141"/>
    </source>
</evidence>
<dbReference type="SUPFAM" id="SSF56112">
    <property type="entry name" value="Protein kinase-like (PK-like)"/>
    <property type="match status" value="2"/>
</dbReference>
<evidence type="ECO:0000256" key="6">
    <source>
        <dbReference type="RuleBase" id="RU000304"/>
    </source>
</evidence>
<name>A0A8H7QSD7_9FUNG</name>
<dbReference type="Gene3D" id="3.30.200.20">
    <property type="entry name" value="Phosphorylase Kinase, domain 1"/>
    <property type="match status" value="1"/>
</dbReference>
<accession>A0A8H7QSD7</accession>
<reference evidence="8" key="1">
    <citation type="submission" date="2020-12" db="EMBL/GenBank/DDBJ databases">
        <title>Metabolic potential, ecology and presence of endohyphal bacteria is reflected in genomic diversity of Mucoromycotina.</title>
        <authorList>
            <person name="Muszewska A."/>
            <person name="Okrasinska A."/>
            <person name="Steczkiewicz K."/>
            <person name="Drgas O."/>
            <person name="Orlowska M."/>
            <person name="Perlinska-Lenart U."/>
            <person name="Aleksandrzak-Piekarczyk T."/>
            <person name="Szatraj K."/>
            <person name="Zielenkiewicz U."/>
            <person name="Pilsyk S."/>
            <person name="Malc E."/>
            <person name="Mieczkowski P."/>
            <person name="Kruszewska J.S."/>
            <person name="Biernat P."/>
            <person name="Pawlowska J."/>
        </authorList>
    </citation>
    <scope>NUCLEOTIDE SEQUENCE</scope>
    <source>
        <strain evidence="8">WA0000017839</strain>
    </source>
</reference>
<dbReference type="GO" id="GO:0043066">
    <property type="term" value="P:negative regulation of apoptotic process"/>
    <property type="evidence" value="ECO:0007669"/>
    <property type="project" value="InterPro"/>
</dbReference>
<keyword evidence="2 4" id="KW-0067">ATP-binding</keyword>
<feature type="domain" description="Protein kinase" evidence="7">
    <location>
        <begin position="29"/>
        <end position="348"/>
    </location>
</feature>
<comment type="similarity">
    <text evidence="6">Belongs to the protein kinase superfamily.</text>
</comment>
<keyword evidence="6" id="KW-0723">Serine/threonine-protein kinase</keyword>
<sequence>MSAEDFNTSIPVSRYLTHYQFHPSFLSKYIIGEELGSGGYGFVISAREKATGIERAVKFIFKNKIPAHSWVKDRELGVIPMEIYILKNVSHPSVISYIDSYADDHFCYLVMELHGTQWSSAINNFEASTRSPALSESSSFGGSTSSYCSILDSPIDEYPAAKGEFFEQEHVIKRRTSCDLFECIERHNNFEEPLAKMIFKQIASCVAHLDLIGVCHRDIKDENIVIDDQFQVKLIDFGSAVLLPRHFGDKKNYLFKQFYGTVNFASPEILMGRPYKAEPAEVWSLGVLLYTILFGEVPFHDQHMAINGHFAQPKINISSNCYSLISWMLNRSPENRPTIHQILLHPWFVDF</sequence>
<feature type="binding site" evidence="4">
    <location>
        <position position="179"/>
    </location>
    <ligand>
        <name>ATP</name>
        <dbReference type="ChEBI" id="CHEBI:30616"/>
    </ligand>
</feature>
<feature type="binding site" evidence="5">
    <location>
        <position position="62"/>
    </location>
    <ligand>
        <name>ATP</name>
        <dbReference type="ChEBI" id="CHEBI:30616"/>
    </ligand>
</feature>
<dbReference type="GO" id="GO:0005829">
    <property type="term" value="C:cytosol"/>
    <property type="evidence" value="ECO:0007669"/>
    <property type="project" value="TreeGrafter"/>
</dbReference>
<evidence type="ECO:0000259" key="7">
    <source>
        <dbReference type="PROSITE" id="PS50011"/>
    </source>
</evidence>
<dbReference type="OrthoDB" id="10252171at2759"/>
<dbReference type="FunFam" id="3.30.200.20:FF:000314">
    <property type="entry name" value="Serine/threonine protein kinase"/>
    <property type="match status" value="1"/>
</dbReference>
<feature type="active site" description="Proton acceptor" evidence="3">
    <location>
        <position position="218"/>
    </location>
</feature>
<dbReference type="InterPro" id="IPR008271">
    <property type="entry name" value="Ser/Thr_kinase_AS"/>
</dbReference>
<dbReference type="GO" id="GO:0045719">
    <property type="term" value="P:negative regulation of glycogen biosynthetic process"/>
    <property type="evidence" value="ECO:0007669"/>
    <property type="project" value="TreeGrafter"/>
</dbReference>
<organism evidence="8 9">
    <name type="scientific">Mucor saturninus</name>
    <dbReference type="NCBI Taxonomy" id="64648"/>
    <lineage>
        <taxon>Eukaryota</taxon>
        <taxon>Fungi</taxon>
        <taxon>Fungi incertae sedis</taxon>
        <taxon>Mucoromycota</taxon>
        <taxon>Mucoromycotina</taxon>
        <taxon>Mucoromycetes</taxon>
        <taxon>Mucorales</taxon>
        <taxon>Mucorineae</taxon>
        <taxon>Mucoraceae</taxon>
        <taxon>Mucor</taxon>
    </lineage>
</organism>
<dbReference type="GO" id="GO:0004674">
    <property type="term" value="F:protein serine/threonine kinase activity"/>
    <property type="evidence" value="ECO:0007669"/>
    <property type="project" value="UniProtKB-KW"/>
</dbReference>
<keyword evidence="6" id="KW-0418">Kinase</keyword>
<protein>
    <recommendedName>
        <fullName evidence="7">Protein kinase domain-containing protein</fullName>
    </recommendedName>
</protein>
<evidence type="ECO:0000313" key="9">
    <source>
        <dbReference type="Proteomes" id="UP000603453"/>
    </source>
</evidence>
<dbReference type="PROSITE" id="PS00107">
    <property type="entry name" value="PROTEIN_KINASE_ATP"/>
    <property type="match status" value="1"/>
</dbReference>
<dbReference type="GO" id="GO:0035556">
    <property type="term" value="P:intracellular signal transduction"/>
    <property type="evidence" value="ECO:0007669"/>
    <property type="project" value="TreeGrafter"/>
</dbReference>
<evidence type="ECO:0000313" key="8">
    <source>
        <dbReference type="EMBL" id="KAG2196920.1"/>
    </source>
</evidence>
<keyword evidence="9" id="KW-1185">Reference proteome</keyword>
<dbReference type="Gene3D" id="1.10.510.10">
    <property type="entry name" value="Transferase(Phosphotransferase) domain 1"/>
    <property type="match status" value="1"/>
</dbReference>
<dbReference type="InterPro" id="IPR011009">
    <property type="entry name" value="Kinase-like_dom_sf"/>
</dbReference>
<evidence type="ECO:0000256" key="4">
    <source>
        <dbReference type="PIRSR" id="PIRSR037993-2"/>
    </source>
</evidence>
<dbReference type="EMBL" id="JAEPRD010000137">
    <property type="protein sequence ID" value="KAG2196920.1"/>
    <property type="molecule type" value="Genomic_DNA"/>
</dbReference>
<gene>
    <name evidence="8" type="ORF">INT47_005144</name>
</gene>
<proteinExistence type="inferred from homology"/>